<dbReference type="NCBIfam" id="TIGR04366">
    <property type="entry name" value="cupin_WbuC"/>
    <property type="match status" value="1"/>
</dbReference>
<dbReference type="EMBL" id="CP032819">
    <property type="protein sequence ID" value="AZS29458.1"/>
    <property type="molecule type" value="Genomic_DNA"/>
</dbReference>
<dbReference type="Proteomes" id="UP000270673">
    <property type="component" value="Chromosome"/>
</dbReference>
<dbReference type="InterPro" id="IPR014710">
    <property type="entry name" value="RmlC-like_jellyroll"/>
</dbReference>
<proteinExistence type="predicted"/>
<dbReference type="SUPFAM" id="SSF51182">
    <property type="entry name" value="RmlC-like cupins"/>
    <property type="match status" value="1"/>
</dbReference>
<protein>
    <submittedName>
        <fullName evidence="2">Cupin fold metalloprotein, WbuC family</fullName>
    </submittedName>
</protein>
<evidence type="ECO:0000313" key="3">
    <source>
        <dbReference type="Proteomes" id="UP000270673"/>
    </source>
</evidence>
<feature type="domain" description="Cupin fold metalloprotein WbuC cupin" evidence="1">
    <location>
        <begin position="4"/>
        <end position="85"/>
    </location>
</feature>
<dbReference type="OrthoDB" id="981227at2"/>
<name>A0A3S9VSH1_9BACT</name>
<dbReference type="RefSeq" id="WP_106480188.1">
    <property type="nucleotide sequence ID" value="NZ_CP032819.1"/>
</dbReference>
<dbReference type="Pfam" id="PF19480">
    <property type="entry name" value="DUF6016"/>
    <property type="match status" value="1"/>
</dbReference>
<gene>
    <name evidence="2" type="ORF">D8S85_07690</name>
</gene>
<dbReference type="InterPro" id="IPR027565">
    <property type="entry name" value="Cupin_WbuC"/>
</dbReference>
<dbReference type="InterPro" id="IPR046058">
    <property type="entry name" value="WbuC_cupin"/>
</dbReference>
<dbReference type="CDD" id="cd07005">
    <property type="entry name" value="cupin_WbuC-like"/>
    <property type="match status" value="1"/>
</dbReference>
<dbReference type="AlphaFoldDB" id="A0A3S9VSH1"/>
<reference evidence="2 3" key="1">
    <citation type="submission" date="2018-10" db="EMBL/GenBank/DDBJ databases">
        <title>Butyricimonas faecalis sp. nov., isolated from human faeces and emended description of the genus Butyricimonas.</title>
        <authorList>
            <person name="Le Roy T."/>
            <person name="Van der Smissen P."/>
            <person name="Paquot A."/>
            <person name="Delzenne N."/>
            <person name="Muccioli G."/>
            <person name="Collet J.-F."/>
            <person name="Cani P.D."/>
        </authorList>
    </citation>
    <scope>NUCLEOTIDE SEQUENCE [LARGE SCALE GENOMIC DNA]</scope>
    <source>
        <strain evidence="2 3">H184</strain>
    </source>
</reference>
<keyword evidence="3" id="KW-1185">Reference proteome</keyword>
<evidence type="ECO:0000259" key="1">
    <source>
        <dbReference type="Pfam" id="PF19480"/>
    </source>
</evidence>
<dbReference type="KEGG" id="buy:D8S85_07690"/>
<evidence type="ECO:0000313" key="2">
    <source>
        <dbReference type="EMBL" id="AZS29458.1"/>
    </source>
</evidence>
<sequence length="131" mass="15107">MKIIDNELLDEVSRQAEESPRLRMNYNFHDTLEANAQRLLNALEPGTELPVHRHCFTAETYIVLRGEINVFFYDDDKRVTESVTLNPLKGEYGIHIPAGQWHTLEVVEKGTVIFEVKDGPYRPLGPEDRLD</sequence>
<organism evidence="2 3">
    <name type="scientific">Butyricimonas faecalis</name>
    <dbReference type="NCBI Taxonomy" id="2093856"/>
    <lineage>
        <taxon>Bacteria</taxon>
        <taxon>Pseudomonadati</taxon>
        <taxon>Bacteroidota</taxon>
        <taxon>Bacteroidia</taxon>
        <taxon>Bacteroidales</taxon>
        <taxon>Odoribacteraceae</taxon>
        <taxon>Butyricimonas</taxon>
    </lineage>
</organism>
<dbReference type="Gene3D" id="2.60.120.10">
    <property type="entry name" value="Jelly Rolls"/>
    <property type="match status" value="1"/>
</dbReference>
<accession>A0A3S9VSH1</accession>
<dbReference type="InterPro" id="IPR011051">
    <property type="entry name" value="RmlC_Cupin_sf"/>
</dbReference>